<protein>
    <submittedName>
        <fullName evidence="1">Baseplate J-like protein</fullName>
    </submittedName>
</protein>
<dbReference type="OrthoDB" id="3784873at2"/>
<evidence type="ECO:0000313" key="2">
    <source>
        <dbReference type="Proteomes" id="UP000199034"/>
    </source>
</evidence>
<reference evidence="1 2" key="1">
    <citation type="submission" date="2016-10" db="EMBL/GenBank/DDBJ databases">
        <authorList>
            <person name="de Groot N.N."/>
        </authorList>
    </citation>
    <scope>NUCLEOTIDE SEQUENCE [LARGE SCALE GENOMIC DNA]</scope>
    <source>
        <strain evidence="1 2">CGMCC 4.6858</strain>
    </source>
</reference>
<dbReference type="EMBL" id="FMZM01000002">
    <property type="protein sequence ID" value="SDC46513.1"/>
    <property type="molecule type" value="Genomic_DNA"/>
</dbReference>
<accession>A0A1G6LTE0</accession>
<organism evidence="1 2">
    <name type="scientific">Nocardioides lianchengensis</name>
    <dbReference type="NCBI Taxonomy" id="1045774"/>
    <lineage>
        <taxon>Bacteria</taxon>
        <taxon>Bacillati</taxon>
        <taxon>Actinomycetota</taxon>
        <taxon>Actinomycetes</taxon>
        <taxon>Propionibacteriales</taxon>
        <taxon>Nocardioidaceae</taxon>
        <taxon>Nocardioides</taxon>
    </lineage>
</organism>
<proteinExistence type="predicted"/>
<dbReference type="AlphaFoldDB" id="A0A1G6LTE0"/>
<keyword evidence="2" id="KW-1185">Reference proteome</keyword>
<name>A0A1G6LTE0_9ACTN</name>
<dbReference type="STRING" id="1045774.SAMN05421872_102355"/>
<gene>
    <name evidence="1" type="ORF">SAMN05421872_102355</name>
</gene>
<dbReference type="RefSeq" id="WP_139175425.1">
    <property type="nucleotide sequence ID" value="NZ_FMZM01000002.1"/>
</dbReference>
<evidence type="ECO:0000313" key="1">
    <source>
        <dbReference type="EMBL" id="SDC46513.1"/>
    </source>
</evidence>
<dbReference type="Proteomes" id="UP000199034">
    <property type="component" value="Unassembled WGS sequence"/>
</dbReference>
<sequence>MPWEDLELAVDEDELIERILTGIADRLDGWEPNEGAPEVALAEEIGRETAETNALVIEAGQLALAGIGETVFGLTARTAAYAVIPDVAINLRVVYQLQNTQVYPPTIDRDVAIPAGFTIVADGVAFQTTADITGTVTMTTIAGKFYTATVHTPMTAITPGTVGNVPADTPVTIITSARDVASAVIAEDADGGVDEESLTDYLSRLTDYLSTLRPGGVLAADLVTLARTVPGVYRALAIDLYDPATPNVPQERTVTIIALDAAGEAVDGSTATELAATLEAVREVNFRIVLAPPKHTLVDVEAEVVAVPGADHATVEAAVRAAILALIDPASWGTTPGDPRSWVERTVLRPLDLAIAASQVPGVATVTSTTVHDSEGITTLDGPGALPAAVGPDVTDSKITVVVT</sequence>